<proteinExistence type="predicted"/>
<reference evidence="1 2" key="1">
    <citation type="journal article" date="2020" name="Cell">
        <title>Large-Scale Comparative Analyses of Tick Genomes Elucidate Their Genetic Diversity and Vector Capacities.</title>
        <authorList>
            <consortium name="Tick Genome and Microbiome Consortium (TIGMIC)"/>
            <person name="Jia N."/>
            <person name="Wang J."/>
            <person name="Shi W."/>
            <person name="Du L."/>
            <person name="Sun Y."/>
            <person name="Zhan W."/>
            <person name="Jiang J.F."/>
            <person name="Wang Q."/>
            <person name="Zhang B."/>
            <person name="Ji P."/>
            <person name="Bell-Sakyi L."/>
            <person name="Cui X.M."/>
            <person name="Yuan T.T."/>
            <person name="Jiang B.G."/>
            <person name="Yang W.F."/>
            <person name="Lam T.T."/>
            <person name="Chang Q.C."/>
            <person name="Ding S.J."/>
            <person name="Wang X.J."/>
            <person name="Zhu J.G."/>
            <person name="Ruan X.D."/>
            <person name="Zhao L."/>
            <person name="Wei J.T."/>
            <person name="Ye R.Z."/>
            <person name="Que T.C."/>
            <person name="Du C.H."/>
            <person name="Zhou Y.H."/>
            <person name="Cheng J.X."/>
            <person name="Dai P.F."/>
            <person name="Guo W.B."/>
            <person name="Han X.H."/>
            <person name="Huang E.J."/>
            <person name="Li L.F."/>
            <person name="Wei W."/>
            <person name="Gao Y.C."/>
            <person name="Liu J.Z."/>
            <person name="Shao H.Z."/>
            <person name="Wang X."/>
            <person name="Wang C.C."/>
            <person name="Yang T.C."/>
            <person name="Huo Q.B."/>
            <person name="Li W."/>
            <person name="Chen H.Y."/>
            <person name="Chen S.E."/>
            <person name="Zhou L.G."/>
            <person name="Ni X.B."/>
            <person name="Tian J.H."/>
            <person name="Sheng Y."/>
            <person name="Liu T."/>
            <person name="Pan Y.S."/>
            <person name="Xia L.Y."/>
            <person name="Li J."/>
            <person name="Zhao F."/>
            <person name="Cao W.C."/>
        </authorList>
    </citation>
    <scope>NUCLEOTIDE SEQUENCE [LARGE SCALE GENOMIC DNA]</scope>
    <source>
        <strain evidence="1">Iper-2018</strain>
    </source>
</reference>
<protein>
    <submittedName>
        <fullName evidence="1">Uncharacterized protein</fullName>
    </submittedName>
</protein>
<evidence type="ECO:0000313" key="1">
    <source>
        <dbReference type="EMBL" id="KAG0424284.1"/>
    </source>
</evidence>
<keyword evidence="2" id="KW-1185">Reference proteome</keyword>
<gene>
    <name evidence="1" type="ORF">HPB47_028481</name>
</gene>
<organism evidence="1 2">
    <name type="scientific">Ixodes persulcatus</name>
    <name type="common">Taiga tick</name>
    <dbReference type="NCBI Taxonomy" id="34615"/>
    <lineage>
        <taxon>Eukaryota</taxon>
        <taxon>Metazoa</taxon>
        <taxon>Ecdysozoa</taxon>
        <taxon>Arthropoda</taxon>
        <taxon>Chelicerata</taxon>
        <taxon>Arachnida</taxon>
        <taxon>Acari</taxon>
        <taxon>Parasitiformes</taxon>
        <taxon>Ixodida</taxon>
        <taxon>Ixodoidea</taxon>
        <taxon>Ixodidae</taxon>
        <taxon>Ixodinae</taxon>
        <taxon>Ixodes</taxon>
    </lineage>
</organism>
<dbReference type="Proteomes" id="UP000805193">
    <property type="component" value="Unassembled WGS sequence"/>
</dbReference>
<accession>A0AC60PUV3</accession>
<comment type="caution">
    <text evidence="1">The sequence shown here is derived from an EMBL/GenBank/DDBJ whole genome shotgun (WGS) entry which is preliminary data.</text>
</comment>
<sequence length="317" mass="35313">MLVSKRDRFVFQLAAFGVSGVTASVNSITAANFEFSAPPPDALIILGDGATVQLSPGQSRLGKSELYSAFLGVPGVDSSLISREWFDNHYRWIVWKLASLEQHGPHVFAGRSALRKILERDDIAGGTLILCVSRISREENVPDELALRLNFNSTRRARWDAKLGYFRARQPFRVSLGSLHPKGGAVGRVDCIVIRAYPVTYLEMLSNKTAVMRSERAELVVAAKHDKLRSAFTEKLTAEVLSQVEKADTEDLSLETLSGVQRILTPDQLRLLNEYQDQQLNQKQLAIQQKLEQAFQHAEEEGKASQTRRTFSRGAST</sequence>
<evidence type="ECO:0000313" key="2">
    <source>
        <dbReference type="Proteomes" id="UP000805193"/>
    </source>
</evidence>
<name>A0AC60PUV3_IXOPE</name>
<dbReference type="EMBL" id="JABSTQ010009991">
    <property type="protein sequence ID" value="KAG0424284.1"/>
    <property type="molecule type" value="Genomic_DNA"/>
</dbReference>